<protein>
    <submittedName>
        <fullName evidence="1">CRISPR system Cascade subunit CasC</fullName>
    </submittedName>
</protein>
<dbReference type="AlphaFoldDB" id="A0A1G6RJB8"/>
<dbReference type="InterPro" id="IPR010148">
    <property type="entry name" value="CRISPR-assoc_prot_CT1975"/>
</dbReference>
<dbReference type="OrthoDB" id="5291250at2"/>
<evidence type="ECO:0000313" key="2">
    <source>
        <dbReference type="Proteomes" id="UP000198949"/>
    </source>
</evidence>
<dbReference type="NCBIfam" id="TIGR01869">
    <property type="entry name" value="casC_Cse4"/>
    <property type="match status" value="1"/>
</dbReference>
<proteinExistence type="predicted"/>
<dbReference type="EMBL" id="FNAD01000001">
    <property type="protein sequence ID" value="SDD04503.1"/>
    <property type="molecule type" value="Genomic_DNA"/>
</dbReference>
<gene>
    <name evidence="1" type="ORF">SAMN05216270_101513</name>
</gene>
<dbReference type="Proteomes" id="UP000198949">
    <property type="component" value="Unassembled WGS sequence"/>
</dbReference>
<dbReference type="STRING" id="58114.SAMN05216270_101513"/>
<dbReference type="Pfam" id="PF09344">
    <property type="entry name" value="Cas_CT1975"/>
    <property type="match status" value="1"/>
</dbReference>
<name>A0A1G6RJB8_9ACTN</name>
<keyword evidence="2" id="KW-1185">Reference proteome</keyword>
<reference evidence="2" key="1">
    <citation type="submission" date="2016-10" db="EMBL/GenBank/DDBJ databases">
        <authorList>
            <person name="Varghese N."/>
            <person name="Submissions S."/>
        </authorList>
    </citation>
    <scope>NUCLEOTIDE SEQUENCE [LARGE SCALE GENOMIC DNA]</scope>
    <source>
        <strain evidence="2">CGMCC 4.3516</strain>
    </source>
</reference>
<sequence length="449" mass="48790">MKGRDVTNRLFLDLHVLQTMPPSNLNRDDSGSPKDAVYGGVRRARVSSQSWKRATRRHLLAEVRPEDRSMRTERLQDAIAEKLCLGHEGDEEHAATAAVLARGAVATLTDKWKASNRTRTAYTFFLQRSGVEEIAAKLAPRWPELAETARDARTASERELLEAKRKKLKNEKKDPKAVADATLTAAELAKAADAATAALAEALAPDGLWDFLVGRPYPPEIALFGRMVADRTEFNVDGSVQVAHALSTHDTKVEFDYFTTVDDFRTGGNGDVLDSGPSKGGPATMLGTVEFNAATYYRFATIAVHQLFDNLGAAEASVDPTAKVAKDFIRSFALSIPSGHQNTFGHSTRPHLLVVSARSDAPVNLVTAFERPIWETDGRAAASMVRLAEEHDDVEANWGSPAGKVLATYIERGDKARGRLAESFGASVPLPDLLDQIEAYTAATLRGAP</sequence>
<organism evidence="1 2">
    <name type="scientific">Glycomyces harbinensis</name>
    <dbReference type="NCBI Taxonomy" id="58114"/>
    <lineage>
        <taxon>Bacteria</taxon>
        <taxon>Bacillati</taxon>
        <taxon>Actinomycetota</taxon>
        <taxon>Actinomycetes</taxon>
        <taxon>Glycomycetales</taxon>
        <taxon>Glycomycetaceae</taxon>
        <taxon>Glycomyces</taxon>
    </lineage>
</organism>
<accession>A0A1G6RJB8</accession>
<evidence type="ECO:0000313" key="1">
    <source>
        <dbReference type="EMBL" id="SDD04503.1"/>
    </source>
</evidence>